<name>A0A919FRE4_9ACTN</name>
<evidence type="ECO:0000256" key="3">
    <source>
        <dbReference type="SAM" id="Phobius"/>
    </source>
</evidence>
<feature type="transmembrane region" description="Helical" evidence="3">
    <location>
        <begin position="189"/>
        <end position="211"/>
    </location>
</feature>
<feature type="domain" description="EamA" evidence="4">
    <location>
        <begin position="16"/>
        <end position="146"/>
    </location>
</feature>
<dbReference type="GeneID" id="95353504"/>
<feature type="transmembrane region" description="Helical" evidence="3">
    <location>
        <begin position="45"/>
        <end position="65"/>
    </location>
</feature>
<dbReference type="SUPFAM" id="SSF103481">
    <property type="entry name" value="Multidrug resistance efflux transporter EmrE"/>
    <property type="match status" value="2"/>
</dbReference>
<organism evidence="5 6">
    <name type="scientific">Kitasatospora indigofera</name>
    <dbReference type="NCBI Taxonomy" id="67307"/>
    <lineage>
        <taxon>Bacteria</taxon>
        <taxon>Bacillati</taxon>
        <taxon>Actinomycetota</taxon>
        <taxon>Actinomycetes</taxon>
        <taxon>Kitasatosporales</taxon>
        <taxon>Streptomycetaceae</taxon>
        <taxon>Kitasatospora</taxon>
    </lineage>
</organism>
<keyword evidence="3" id="KW-0812">Transmembrane</keyword>
<dbReference type="InterPro" id="IPR000620">
    <property type="entry name" value="EamA_dom"/>
</dbReference>
<feature type="transmembrane region" description="Helical" evidence="3">
    <location>
        <begin position="102"/>
        <end position="120"/>
    </location>
</feature>
<evidence type="ECO:0000313" key="5">
    <source>
        <dbReference type="EMBL" id="GHH70608.1"/>
    </source>
</evidence>
<feature type="compositionally biased region" description="Low complexity" evidence="2">
    <location>
        <begin position="357"/>
        <end position="389"/>
    </location>
</feature>
<dbReference type="InterPro" id="IPR037185">
    <property type="entry name" value="EmrE-like"/>
</dbReference>
<feature type="transmembrane region" description="Helical" evidence="3">
    <location>
        <begin position="231"/>
        <end position="254"/>
    </location>
</feature>
<dbReference type="EMBL" id="BNBO01000014">
    <property type="protein sequence ID" value="GHH70608.1"/>
    <property type="molecule type" value="Genomic_DNA"/>
</dbReference>
<feature type="transmembrane region" description="Helical" evidence="3">
    <location>
        <begin position="132"/>
        <end position="151"/>
    </location>
</feature>
<accession>A0A919FRE4</accession>
<keyword evidence="6" id="KW-1185">Reference proteome</keyword>
<feature type="transmembrane region" description="Helical" evidence="3">
    <location>
        <begin position="287"/>
        <end position="303"/>
    </location>
</feature>
<keyword evidence="3" id="KW-0472">Membrane</keyword>
<protein>
    <recommendedName>
        <fullName evidence="4">EamA domain-containing protein</fullName>
    </recommendedName>
</protein>
<feature type="domain" description="EamA" evidence="4">
    <location>
        <begin position="158"/>
        <end position="301"/>
    </location>
</feature>
<dbReference type="PANTHER" id="PTHR22911">
    <property type="entry name" value="ACYL-MALONYL CONDENSING ENZYME-RELATED"/>
    <property type="match status" value="1"/>
</dbReference>
<dbReference type="RefSeq" id="WP_190211377.1">
    <property type="nucleotide sequence ID" value="NZ_BNBO01000014.1"/>
</dbReference>
<proteinExistence type="inferred from homology"/>
<feature type="transmembrane region" description="Helical" evidence="3">
    <location>
        <begin position="77"/>
        <end position="96"/>
    </location>
</feature>
<dbReference type="Pfam" id="PF00892">
    <property type="entry name" value="EamA"/>
    <property type="match status" value="2"/>
</dbReference>
<sequence length="398" mass="38957">MHSSQPLPRSASGRSLGLTLALVSACAFGGSGTAAKPLIEAGLSPLHVVWLRVTGAALVLLPLAYRHRAAVLRRPGLLLGFGLLAVAGVQACYFAAISRIPVGVALLIEYLGPPLLLAYVKFVQRRPVGRGAAIGAGVAVTGLACVVEVWNGLSFDALGVLFALGAACCQVGYFVLADAGSRGERPVDPIAVSAYGLLIGALVLTVVTRPWQADWGILGGDVRMNGQVLPALLPAAWMVLVATVLAYLTGVVAVRHLSPPVAGVVANLEAVVATVLAWVLLGEHLGAPQLAGGLLVLAGAFAAQTGKASGGKASGGAGEPAGEAGAAAAAVVAAGVVAAGAVTGEPEGDTGTGATGAPGAAPAAGPVPADLTGGPAGPAGLTAATGPAPEYGRKAVTP</sequence>
<comment type="similarity">
    <text evidence="1">Belongs to the EamA transporter family.</text>
</comment>
<gene>
    <name evidence="5" type="ORF">GCM10018781_30650</name>
</gene>
<dbReference type="PANTHER" id="PTHR22911:SF79">
    <property type="entry name" value="MOBA-LIKE NTP TRANSFERASE DOMAIN-CONTAINING PROTEIN"/>
    <property type="match status" value="1"/>
</dbReference>
<evidence type="ECO:0000256" key="1">
    <source>
        <dbReference type="ARBA" id="ARBA00007362"/>
    </source>
</evidence>
<evidence type="ECO:0000256" key="2">
    <source>
        <dbReference type="SAM" id="MobiDB-lite"/>
    </source>
</evidence>
<reference evidence="5" key="1">
    <citation type="journal article" date="2014" name="Int. J. Syst. Evol. Microbiol.">
        <title>Complete genome sequence of Corynebacterium casei LMG S-19264T (=DSM 44701T), isolated from a smear-ripened cheese.</title>
        <authorList>
            <consortium name="US DOE Joint Genome Institute (JGI-PGF)"/>
            <person name="Walter F."/>
            <person name="Albersmeier A."/>
            <person name="Kalinowski J."/>
            <person name="Ruckert C."/>
        </authorList>
    </citation>
    <scope>NUCLEOTIDE SEQUENCE</scope>
    <source>
        <strain evidence="5">JCM 4646</strain>
    </source>
</reference>
<comment type="caution">
    <text evidence="5">The sequence shown here is derived from an EMBL/GenBank/DDBJ whole genome shotgun (WGS) entry which is preliminary data.</text>
</comment>
<feature type="transmembrane region" description="Helical" evidence="3">
    <location>
        <begin position="157"/>
        <end position="177"/>
    </location>
</feature>
<dbReference type="Proteomes" id="UP000617734">
    <property type="component" value="Unassembled WGS sequence"/>
</dbReference>
<dbReference type="AlphaFoldDB" id="A0A919FRE4"/>
<evidence type="ECO:0000259" key="4">
    <source>
        <dbReference type="Pfam" id="PF00892"/>
    </source>
</evidence>
<keyword evidence="3" id="KW-1133">Transmembrane helix</keyword>
<evidence type="ECO:0000313" key="6">
    <source>
        <dbReference type="Proteomes" id="UP000617734"/>
    </source>
</evidence>
<reference evidence="5" key="2">
    <citation type="submission" date="2020-09" db="EMBL/GenBank/DDBJ databases">
        <authorList>
            <person name="Sun Q."/>
            <person name="Ohkuma M."/>
        </authorList>
    </citation>
    <scope>NUCLEOTIDE SEQUENCE</scope>
    <source>
        <strain evidence="5">JCM 4646</strain>
    </source>
</reference>
<dbReference type="GO" id="GO:0016020">
    <property type="term" value="C:membrane"/>
    <property type="evidence" value="ECO:0007669"/>
    <property type="project" value="InterPro"/>
</dbReference>
<feature type="transmembrane region" description="Helical" evidence="3">
    <location>
        <begin position="261"/>
        <end position="281"/>
    </location>
</feature>
<feature type="region of interest" description="Disordered" evidence="2">
    <location>
        <begin position="344"/>
        <end position="398"/>
    </location>
</feature>